<dbReference type="OrthoDB" id="2756355at2759"/>
<evidence type="ECO:0000313" key="2">
    <source>
        <dbReference type="EMBL" id="TBU31212.1"/>
    </source>
</evidence>
<reference evidence="2" key="1">
    <citation type="submission" date="2019-01" db="EMBL/GenBank/DDBJ databases">
        <title>Draft genome sequences of three monokaryotic isolates of the white-rot basidiomycete fungus Dichomitus squalens.</title>
        <authorList>
            <consortium name="DOE Joint Genome Institute"/>
            <person name="Lopez S.C."/>
            <person name="Andreopoulos B."/>
            <person name="Pangilinan J."/>
            <person name="Lipzen A."/>
            <person name="Riley R."/>
            <person name="Ahrendt S."/>
            <person name="Ng V."/>
            <person name="Barry K."/>
            <person name="Daum C."/>
            <person name="Grigoriev I.V."/>
            <person name="Hilden K.S."/>
            <person name="Makela M.R."/>
            <person name="de Vries R.P."/>
        </authorList>
    </citation>
    <scope>NUCLEOTIDE SEQUENCE [LARGE SCALE GENOMIC DNA]</scope>
    <source>
        <strain evidence="2">OM18370.1</strain>
    </source>
</reference>
<dbReference type="EMBL" id="ML143400">
    <property type="protein sequence ID" value="TBU31212.1"/>
    <property type="molecule type" value="Genomic_DNA"/>
</dbReference>
<proteinExistence type="predicted"/>
<feature type="compositionally biased region" description="Polar residues" evidence="1">
    <location>
        <begin position="257"/>
        <end position="274"/>
    </location>
</feature>
<feature type="region of interest" description="Disordered" evidence="1">
    <location>
        <begin position="1"/>
        <end position="136"/>
    </location>
</feature>
<dbReference type="AlphaFoldDB" id="A0A4Q9MWX3"/>
<feature type="compositionally biased region" description="Basic and acidic residues" evidence="1">
    <location>
        <begin position="174"/>
        <end position="186"/>
    </location>
</feature>
<sequence length="617" mass="67060">MPRGQKTKKTAAKAKAGGAGNQKTANSPSTVPTPHTETNLSTDGHYLDVPGEMLNGVPNNSIAHSTQLSEAVAEEQLAEPRYGLRARTSQNQHPAKAVGVSKRSREEIATEVNAKKAKKQAADNAKAAEVERQQQLHAAQIAKIAALEDNRAQQDRKLSDTFVADPAAGALPRTQDKLKSAHRVREQNNPIDGLQNDGHGGPTDMVVEESEVVPAPRKQTLTAAEKRAVLRESVLSSVSSQRASLDVALSTPTCLSAGTSKSAPLSGRTRTPASESIGLDDESGLGGFEDGDVYVNREAAIQGSAAGARAAAKQLGIKVSAGLLGESDADEPSVTPNPKRTKGVKKDKSFSALPDYIKPVVQSKIIPSIIEYYGTREDVWNPDATHRDQFLDLLQDIQNRIFPRKNQEIKRSDTVYKYCRQRFYEWHNKVQSIANNAVRDAMVERRDNDSLTQCDRSENGLIKWLEGQLASGAAYYGQPKTTNAPAKDLFQSKYILKTFAYHLVKISGSVLPDAAYPAGALALSCAAVQRAFEYYIHDKPYGVEQKDFSAKESAHDLTAEWYQGNVSWALAKDSRFENIMAAAMQHMREVPVAKRTIGANPNRLGAAPKLFEPPSSP</sequence>
<feature type="compositionally biased region" description="Basic residues" evidence="1">
    <location>
        <begin position="1"/>
        <end position="12"/>
    </location>
</feature>
<feature type="compositionally biased region" description="Low complexity" evidence="1">
    <location>
        <begin position="13"/>
        <end position="26"/>
    </location>
</feature>
<gene>
    <name evidence="2" type="ORF">BD311DRAFT_804737</name>
</gene>
<feature type="region of interest" description="Disordered" evidence="1">
    <location>
        <begin position="257"/>
        <end position="282"/>
    </location>
</feature>
<name>A0A4Q9MWX3_9APHY</name>
<organism evidence="2">
    <name type="scientific">Dichomitus squalens</name>
    <dbReference type="NCBI Taxonomy" id="114155"/>
    <lineage>
        <taxon>Eukaryota</taxon>
        <taxon>Fungi</taxon>
        <taxon>Dikarya</taxon>
        <taxon>Basidiomycota</taxon>
        <taxon>Agaricomycotina</taxon>
        <taxon>Agaricomycetes</taxon>
        <taxon>Polyporales</taxon>
        <taxon>Polyporaceae</taxon>
        <taxon>Dichomitus</taxon>
    </lineage>
</organism>
<feature type="region of interest" description="Disordered" evidence="1">
    <location>
        <begin position="326"/>
        <end position="346"/>
    </location>
</feature>
<evidence type="ECO:0000256" key="1">
    <source>
        <dbReference type="SAM" id="MobiDB-lite"/>
    </source>
</evidence>
<feature type="compositionally biased region" description="Polar residues" evidence="1">
    <location>
        <begin position="57"/>
        <end position="69"/>
    </location>
</feature>
<protein>
    <submittedName>
        <fullName evidence="2">Uncharacterized protein</fullName>
    </submittedName>
</protein>
<dbReference type="Proteomes" id="UP000292957">
    <property type="component" value="Unassembled WGS sequence"/>
</dbReference>
<feature type="region of interest" description="Disordered" evidence="1">
    <location>
        <begin position="163"/>
        <end position="205"/>
    </location>
</feature>
<feature type="compositionally biased region" description="Polar residues" evidence="1">
    <location>
        <begin position="27"/>
        <end position="42"/>
    </location>
</feature>
<accession>A0A4Q9MWX3</accession>